<gene>
    <name evidence="3" type="ORF">Q5P01_010738</name>
</gene>
<organism evidence="3 4">
    <name type="scientific">Channa striata</name>
    <name type="common">Snakehead murrel</name>
    <name type="synonym">Ophicephalus striatus</name>
    <dbReference type="NCBI Taxonomy" id="64152"/>
    <lineage>
        <taxon>Eukaryota</taxon>
        <taxon>Metazoa</taxon>
        <taxon>Chordata</taxon>
        <taxon>Craniata</taxon>
        <taxon>Vertebrata</taxon>
        <taxon>Euteleostomi</taxon>
        <taxon>Actinopterygii</taxon>
        <taxon>Neopterygii</taxon>
        <taxon>Teleostei</taxon>
        <taxon>Neoteleostei</taxon>
        <taxon>Acanthomorphata</taxon>
        <taxon>Anabantaria</taxon>
        <taxon>Anabantiformes</taxon>
        <taxon>Channoidei</taxon>
        <taxon>Channidae</taxon>
        <taxon>Channa</taxon>
    </lineage>
</organism>
<evidence type="ECO:0000313" key="4">
    <source>
        <dbReference type="Proteomes" id="UP001187415"/>
    </source>
</evidence>
<evidence type="ECO:0000256" key="2">
    <source>
        <dbReference type="SAM" id="MobiDB-lite"/>
    </source>
</evidence>
<evidence type="ECO:0000313" key="3">
    <source>
        <dbReference type="EMBL" id="KAK2844079.1"/>
    </source>
</evidence>
<feature type="compositionally biased region" description="Basic and acidic residues" evidence="2">
    <location>
        <begin position="231"/>
        <end position="246"/>
    </location>
</feature>
<keyword evidence="4" id="KW-1185">Reference proteome</keyword>
<sequence length="446" mass="51083">MNTTASTESSQEEILVTSEAALKELTQDFLPGYTEQIHGSTLIGLEAIMSDLNADAFNQSLEDKDKLKMLGRMAVVMATQLKQTHHLLEHAYDRCDVRKQQLQQLQGENKLLEHHSELSKKAMADSAKEKEELEKTNHTLKQSLLHCERELAMTRNQHDKALTSLCQTTEEMEDLKTKNKILNRYLADDQQVIQQLQEQKQRALINIRRELDYSFGKEGRRHVSHDSSYQEIRKEDSSSREIKKEFSPALLPHIPPESLRGQHPPRSVSPVATNAVPPAFPVHHPSQGLSDKDLDRIACNIERFEPSPGGSYDTTGYLKDISFYLQRYPQATTTDKIYLIKITSSREVSNFIERQLRAVRDDYELLCQALEQKYSDPVSQTGLDAAINVKQGRHECPQVYYRRLLRAYFGSKNEPWMEEDLNFKTLFIKNLHPATSTHLDIAANPP</sequence>
<feature type="coiled-coil region" evidence="1">
    <location>
        <begin position="123"/>
        <end position="150"/>
    </location>
</feature>
<keyword evidence="1" id="KW-0175">Coiled coil</keyword>
<dbReference type="EMBL" id="JAUPFM010000008">
    <property type="protein sequence ID" value="KAK2844079.1"/>
    <property type="molecule type" value="Genomic_DNA"/>
</dbReference>
<name>A0AA88SUY1_CHASR</name>
<reference evidence="3" key="1">
    <citation type="submission" date="2023-07" db="EMBL/GenBank/DDBJ databases">
        <title>Chromosome-level Genome Assembly of Striped Snakehead (Channa striata).</title>
        <authorList>
            <person name="Liu H."/>
        </authorList>
    </citation>
    <scope>NUCLEOTIDE SEQUENCE</scope>
    <source>
        <strain evidence="3">Gz</strain>
        <tissue evidence="3">Muscle</tissue>
    </source>
</reference>
<proteinExistence type="predicted"/>
<comment type="caution">
    <text evidence="3">The sequence shown here is derived from an EMBL/GenBank/DDBJ whole genome shotgun (WGS) entry which is preliminary data.</text>
</comment>
<dbReference type="AlphaFoldDB" id="A0AA88SUY1"/>
<feature type="region of interest" description="Disordered" evidence="2">
    <location>
        <begin position="217"/>
        <end position="270"/>
    </location>
</feature>
<dbReference type="Proteomes" id="UP001187415">
    <property type="component" value="Unassembled WGS sequence"/>
</dbReference>
<protein>
    <submittedName>
        <fullName evidence="3">Uncharacterized protein</fullName>
    </submittedName>
</protein>
<accession>A0AA88SUY1</accession>
<evidence type="ECO:0000256" key="1">
    <source>
        <dbReference type="SAM" id="Coils"/>
    </source>
</evidence>